<comment type="caution">
    <text evidence="2">The sequence shown here is derived from an EMBL/GenBank/DDBJ whole genome shotgun (WGS) entry which is preliminary data.</text>
</comment>
<keyword evidence="3" id="KW-1185">Reference proteome</keyword>
<accession>A0A5S3PQI1</accession>
<sequence length="86" mass="8613">MCLIGGSGFALDAELAPSKDRCGGKAEQRHHRRGGHIGAAGGADIARGRAAGRGGGAGGRRGAARRAGARCDIARCRSAGRYVARG</sequence>
<name>A0A5S3PQI1_9SPHN</name>
<organism evidence="2 3">
    <name type="scientific">Qipengyuania marisflavi</name>
    <dbReference type="NCBI Taxonomy" id="2486356"/>
    <lineage>
        <taxon>Bacteria</taxon>
        <taxon>Pseudomonadati</taxon>
        <taxon>Pseudomonadota</taxon>
        <taxon>Alphaproteobacteria</taxon>
        <taxon>Sphingomonadales</taxon>
        <taxon>Erythrobacteraceae</taxon>
        <taxon>Qipengyuania</taxon>
    </lineage>
</organism>
<dbReference type="EMBL" id="VCAO01000010">
    <property type="protein sequence ID" value="TMM45843.1"/>
    <property type="molecule type" value="Genomic_DNA"/>
</dbReference>
<dbReference type="Proteomes" id="UP000309668">
    <property type="component" value="Unassembled WGS sequence"/>
</dbReference>
<feature type="region of interest" description="Disordered" evidence="1">
    <location>
        <begin position="20"/>
        <end position="42"/>
    </location>
</feature>
<evidence type="ECO:0000313" key="2">
    <source>
        <dbReference type="EMBL" id="TMM45843.1"/>
    </source>
</evidence>
<evidence type="ECO:0000256" key="1">
    <source>
        <dbReference type="SAM" id="MobiDB-lite"/>
    </source>
</evidence>
<reference evidence="2 3" key="1">
    <citation type="submission" date="2019-05" db="EMBL/GenBank/DDBJ databases">
        <title>Erythrobacter marisflavi sp. nov., isolated from isolated from water of an estuary environment.</title>
        <authorList>
            <person name="Yoon J.-H."/>
        </authorList>
    </citation>
    <scope>NUCLEOTIDE SEQUENCE [LARGE SCALE GENOMIC DNA]</scope>
    <source>
        <strain evidence="2 3">KEM-5</strain>
    </source>
</reference>
<protein>
    <submittedName>
        <fullName evidence="2">Uncharacterized protein</fullName>
    </submittedName>
</protein>
<dbReference type="AlphaFoldDB" id="A0A5S3PQI1"/>
<gene>
    <name evidence="2" type="ORF">FEV51_12190</name>
</gene>
<evidence type="ECO:0000313" key="3">
    <source>
        <dbReference type="Proteomes" id="UP000309668"/>
    </source>
</evidence>
<proteinExistence type="predicted"/>